<dbReference type="InterPro" id="IPR036890">
    <property type="entry name" value="HATPase_C_sf"/>
</dbReference>
<evidence type="ECO:0000256" key="9">
    <source>
        <dbReference type="ARBA" id="ARBA00022840"/>
    </source>
</evidence>
<name>S2DQG1_INDAL</name>
<gene>
    <name evidence="14" type="ORF">A33Q_4151</name>
</gene>
<dbReference type="EMBL" id="ALWO02000052">
    <property type="protein sequence ID" value="EOZ92058.1"/>
    <property type="molecule type" value="Genomic_DNA"/>
</dbReference>
<dbReference type="EC" id="2.7.13.3" evidence="3"/>
<sequence length="571" mass="66050">MSKTQMKLIILLMAFASLGLIGFQYYWVSNALRINEQRFEQNVYQAMSSAISQLENDETRDMFLSILTTDTTLQKSLFEKIEPIEVQVRQRPVNNRRRPSVMDSMMRQPMPQVSQRFRRLVESRGVDPDLFTDLDNFFTYLTADIAGKIFTPDEMEILLQERERQLQYLSQNENYFRNRQSNSSEADYVEEYNIPKDAFEKIRYTNLKIEAMNQVMEELLEGQKDILVRVDTAHVKVLVKNHLKERGIEQQFDLAILNDRNELISIAANMDPQKLRAQGVQARLFPSDILGKENHLVINFPHKRSYILQQIWLPVLSSVVFIAIVIFCFIYAIQVIIRQKNLSDIKNDFINNMTHEFKTPIATVSLAIEALQDPELMSQDSFRKRYLGIIKDENKRLGTQVEKVLQAATLDKKDFKLKMETLNMEDILHSAKDHIELQVENKSGKISLETELKNPLLEADAFHLTHIINNLLDNSIKYSKEKPIIQMRAWDQNGSIFVEVKDNGIGMSKDTQKKIFDKFYRVPTGNVHDVKGFGLGLAYVKTMLEAHSGEISVNSELGKGSIFTIKLPKKQ</sequence>
<dbReference type="CDD" id="cd00082">
    <property type="entry name" value="HisKA"/>
    <property type="match status" value="1"/>
</dbReference>
<dbReference type="FunFam" id="3.30.565.10:FF:000023">
    <property type="entry name" value="PAS domain-containing sensor histidine kinase"/>
    <property type="match status" value="1"/>
</dbReference>
<evidence type="ECO:0000259" key="13">
    <source>
        <dbReference type="PROSITE" id="PS50109"/>
    </source>
</evidence>
<dbReference type="Gene3D" id="3.30.565.10">
    <property type="entry name" value="Histidine kinase-like ATPase, C-terminal domain"/>
    <property type="match status" value="1"/>
</dbReference>
<dbReference type="GO" id="GO:0016036">
    <property type="term" value="P:cellular response to phosphate starvation"/>
    <property type="evidence" value="ECO:0007669"/>
    <property type="project" value="TreeGrafter"/>
</dbReference>
<dbReference type="GO" id="GO:0004721">
    <property type="term" value="F:phosphoprotein phosphatase activity"/>
    <property type="evidence" value="ECO:0007669"/>
    <property type="project" value="TreeGrafter"/>
</dbReference>
<dbReference type="SUPFAM" id="SSF55874">
    <property type="entry name" value="ATPase domain of HSP90 chaperone/DNA topoisomerase II/histidine kinase"/>
    <property type="match status" value="1"/>
</dbReference>
<dbReference type="CDD" id="cd00075">
    <property type="entry name" value="HATPase"/>
    <property type="match status" value="1"/>
</dbReference>
<dbReference type="SUPFAM" id="SSF47384">
    <property type="entry name" value="Homodimeric domain of signal transducing histidine kinase"/>
    <property type="match status" value="1"/>
</dbReference>
<dbReference type="InterPro" id="IPR050351">
    <property type="entry name" value="BphY/WalK/GraS-like"/>
</dbReference>
<dbReference type="InterPro" id="IPR004358">
    <property type="entry name" value="Sig_transdc_His_kin-like_C"/>
</dbReference>
<dbReference type="SMART" id="SM00387">
    <property type="entry name" value="HATPase_c"/>
    <property type="match status" value="1"/>
</dbReference>
<keyword evidence="15" id="KW-1185">Reference proteome</keyword>
<dbReference type="Pfam" id="PF02518">
    <property type="entry name" value="HATPase_c"/>
    <property type="match status" value="1"/>
</dbReference>
<evidence type="ECO:0000256" key="3">
    <source>
        <dbReference type="ARBA" id="ARBA00012438"/>
    </source>
</evidence>
<keyword evidence="12" id="KW-1133">Transmembrane helix</keyword>
<evidence type="ECO:0000256" key="1">
    <source>
        <dbReference type="ARBA" id="ARBA00000085"/>
    </source>
</evidence>
<dbReference type="GO" id="GO:0005524">
    <property type="term" value="F:ATP binding"/>
    <property type="evidence" value="ECO:0007669"/>
    <property type="project" value="UniProtKB-KW"/>
</dbReference>
<evidence type="ECO:0000256" key="11">
    <source>
        <dbReference type="ARBA" id="ARBA00023136"/>
    </source>
</evidence>
<evidence type="ECO:0000256" key="12">
    <source>
        <dbReference type="SAM" id="Phobius"/>
    </source>
</evidence>
<dbReference type="AlphaFoldDB" id="S2DQG1"/>
<proteinExistence type="predicted"/>
<keyword evidence="8 14" id="KW-0418">Kinase</keyword>
<dbReference type="InterPro" id="IPR003661">
    <property type="entry name" value="HisK_dim/P_dom"/>
</dbReference>
<accession>S2DQG1</accession>
<feature type="domain" description="Histidine kinase" evidence="13">
    <location>
        <begin position="352"/>
        <end position="571"/>
    </location>
</feature>
<dbReference type="Gene3D" id="1.10.287.130">
    <property type="match status" value="1"/>
</dbReference>
<keyword evidence="6" id="KW-0808">Transferase</keyword>
<evidence type="ECO:0000256" key="5">
    <source>
        <dbReference type="ARBA" id="ARBA00022553"/>
    </source>
</evidence>
<keyword evidence="10" id="KW-0902">Two-component regulatory system</keyword>
<dbReference type="PANTHER" id="PTHR45453">
    <property type="entry name" value="PHOSPHATE REGULON SENSOR PROTEIN PHOR"/>
    <property type="match status" value="1"/>
</dbReference>
<keyword evidence="5" id="KW-0597">Phosphoprotein</keyword>
<dbReference type="InterPro" id="IPR036097">
    <property type="entry name" value="HisK_dim/P_sf"/>
</dbReference>
<dbReference type="eggNOG" id="COG5002">
    <property type="taxonomic scope" value="Bacteria"/>
</dbReference>
<dbReference type="SMART" id="SM00388">
    <property type="entry name" value="HisKA"/>
    <property type="match status" value="1"/>
</dbReference>
<comment type="subcellular location">
    <subcellularLocation>
        <location evidence="2">Cell membrane</location>
    </subcellularLocation>
</comment>
<dbReference type="Pfam" id="PF00512">
    <property type="entry name" value="HisKA"/>
    <property type="match status" value="1"/>
</dbReference>
<keyword evidence="12" id="KW-0812">Transmembrane</keyword>
<evidence type="ECO:0000256" key="2">
    <source>
        <dbReference type="ARBA" id="ARBA00004236"/>
    </source>
</evidence>
<keyword evidence="9" id="KW-0067">ATP-binding</keyword>
<comment type="catalytic activity">
    <reaction evidence="1">
        <text>ATP + protein L-histidine = ADP + protein N-phospho-L-histidine.</text>
        <dbReference type="EC" id="2.7.13.3"/>
    </reaction>
</comment>
<dbReference type="PANTHER" id="PTHR45453:SF1">
    <property type="entry name" value="PHOSPHATE REGULON SENSOR PROTEIN PHOR"/>
    <property type="match status" value="1"/>
</dbReference>
<dbReference type="InterPro" id="IPR003594">
    <property type="entry name" value="HATPase_dom"/>
</dbReference>
<comment type="caution">
    <text evidence="14">The sequence shown here is derived from an EMBL/GenBank/DDBJ whole genome shotgun (WGS) entry which is preliminary data.</text>
</comment>
<reference evidence="14 15" key="1">
    <citation type="journal article" date="2013" name="Genome Announc.">
        <title>Draft Genome Sequence of Indibacter alkaliphilus Strain LW1T, Isolated from Lonar Lake, a Haloalkaline Lake in the Buldana District of Maharashtra, India.</title>
        <authorList>
            <person name="Singh A."/>
            <person name="Kumar Jangir P."/>
            <person name="Sharma R."/>
            <person name="Singh A."/>
            <person name="Kumar Pinnaka A."/>
            <person name="Shivaji S."/>
        </authorList>
    </citation>
    <scope>NUCLEOTIDE SEQUENCE [LARGE SCALE GENOMIC DNA]</scope>
    <source>
        <strain evidence="15">CCUG 57479 / KCTC 22604 / LW1</strain>
    </source>
</reference>
<keyword evidence="11 12" id="KW-0472">Membrane</keyword>
<dbReference type="PRINTS" id="PR00344">
    <property type="entry name" value="BCTRLSENSOR"/>
</dbReference>
<dbReference type="Proteomes" id="UP000006073">
    <property type="component" value="Unassembled WGS sequence"/>
</dbReference>
<dbReference type="STRING" id="1189612.A33Q_4151"/>
<evidence type="ECO:0000256" key="8">
    <source>
        <dbReference type="ARBA" id="ARBA00022777"/>
    </source>
</evidence>
<evidence type="ECO:0000256" key="7">
    <source>
        <dbReference type="ARBA" id="ARBA00022741"/>
    </source>
</evidence>
<evidence type="ECO:0000256" key="6">
    <source>
        <dbReference type="ARBA" id="ARBA00022679"/>
    </source>
</evidence>
<evidence type="ECO:0000256" key="4">
    <source>
        <dbReference type="ARBA" id="ARBA00022475"/>
    </source>
</evidence>
<protein>
    <recommendedName>
        <fullName evidence="3">histidine kinase</fullName>
        <ecNumber evidence="3">2.7.13.3</ecNumber>
    </recommendedName>
</protein>
<dbReference type="InterPro" id="IPR005467">
    <property type="entry name" value="His_kinase_dom"/>
</dbReference>
<keyword evidence="7" id="KW-0547">Nucleotide-binding</keyword>
<dbReference type="PROSITE" id="PS50109">
    <property type="entry name" value="HIS_KIN"/>
    <property type="match status" value="1"/>
</dbReference>
<evidence type="ECO:0000256" key="10">
    <source>
        <dbReference type="ARBA" id="ARBA00023012"/>
    </source>
</evidence>
<evidence type="ECO:0000313" key="14">
    <source>
        <dbReference type="EMBL" id="EOZ92058.1"/>
    </source>
</evidence>
<dbReference type="GO" id="GO:0005886">
    <property type="term" value="C:plasma membrane"/>
    <property type="evidence" value="ECO:0007669"/>
    <property type="project" value="UniProtKB-SubCell"/>
</dbReference>
<keyword evidence="4" id="KW-1003">Cell membrane</keyword>
<organism evidence="14 15">
    <name type="scientific">Indibacter alkaliphilus (strain CCUG 57479 / KCTC 22604 / LW1)</name>
    <dbReference type="NCBI Taxonomy" id="1189612"/>
    <lineage>
        <taxon>Bacteria</taxon>
        <taxon>Pseudomonadati</taxon>
        <taxon>Bacteroidota</taxon>
        <taxon>Cytophagia</taxon>
        <taxon>Cytophagales</taxon>
        <taxon>Cyclobacteriaceae</taxon>
    </lineage>
</organism>
<feature type="transmembrane region" description="Helical" evidence="12">
    <location>
        <begin position="311"/>
        <end position="333"/>
    </location>
</feature>
<dbReference type="GO" id="GO:0000155">
    <property type="term" value="F:phosphorelay sensor kinase activity"/>
    <property type="evidence" value="ECO:0007669"/>
    <property type="project" value="InterPro"/>
</dbReference>
<evidence type="ECO:0000313" key="15">
    <source>
        <dbReference type="Proteomes" id="UP000006073"/>
    </source>
</evidence>